<sequence>MRGFGALGYGHIPDDKRLKLDPKAFKCRFLDYEDGIKGYRFLNVATGQVKIVRTVTFMETKNTGDFIAEVDKDGDEDVAAPHATAPSHGQSHTITIMIDEMVSLKHEVSKETAIFPASSHSMMTRSRTRNIEETTEPEEAEGRKKQIVAPSNIETNARK</sequence>
<evidence type="ECO:0000259" key="2">
    <source>
        <dbReference type="Pfam" id="PF25597"/>
    </source>
</evidence>
<keyword evidence="4" id="KW-1185">Reference proteome</keyword>
<organism evidence="3 4">
    <name type="scientific">Phytophthora fragariaefolia</name>
    <dbReference type="NCBI Taxonomy" id="1490495"/>
    <lineage>
        <taxon>Eukaryota</taxon>
        <taxon>Sar</taxon>
        <taxon>Stramenopiles</taxon>
        <taxon>Oomycota</taxon>
        <taxon>Peronosporomycetes</taxon>
        <taxon>Peronosporales</taxon>
        <taxon>Peronosporaceae</taxon>
        <taxon>Phytophthora</taxon>
    </lineage>
</organism>
<proteinExistence type="predicted"/>
<accession>A0A9W6YCK7</accession>
<evidence type="ECO:0000313" key="3">
    <source>
        <dbReference type="EMBL" id="GMF63930.1"/>
    </source>
</evidence>
<feature type="domain" description="Retroviral polymerase SH3-like" evidence="2">
    <location>
        <begin position="8"/>
        <end position="62"/>
    </location>
</feature>
<name>A0A9W6YCK7_9STRA</name>
<evidence type="ECO:0000313" key="4">
    <source>
        <dbReference type="Proteomes" id="UP001165121"/>
    </source>
</evidence>
<gene>
    <name evidence="3" type="ORF">Pfra01_002790200</name>
</gene>
<dbReference type="Pfam" id="PF25597">
    <property type="entry name" value="SH3_retrovirus"/>
    <property type="match status" value="1"/>
</dbReference>
<feature type="region of interest" description="Disordered" evidence="1">
    <location>
        <begin position="118"/>
        <end position="159"/>
    </location>
</feature>
<dbReference type="InterPro" id="IPR057670">
    <property type="entry name" value="SH3_retrovirus"/>
</dbReference>
<dbReference type="Proteomes" id="UP001165121">
    <property type="component" value="Unassembled WGS sequence"/>
</dbReference>
<comment type="caution">
    <text evidence="3">The sequence shown here is derived from an EMBL/GenBank/DDBJ whole genome shotgun (WGS) entry which is preliminary data.</text>
</comment>
<reference evidence="3" key="1">
    <citation type="submission" date="2023-04" db="EMBL/GenBank/DDBJ databases">
        <title>Phytophthora fragariaefolia NBRC 109709.</title>
        <authorList>
            <person name="Ichikawa N."/>
            <person name="Sato H."/>
            <person name="Tonouchi N."/>
        </authorList>
    </citation>
    <scope>NUCLEOTIDE SEQUENCE</scope>
    <source>
        <strain evidence="3">NBRC 109709</strain>
    </source>
</reference>
<protein>
    <submittedName>
        <fullName evidence="3">Unnamed protein product</fullName>
    </submittedName>
</protein>
<dbReference type="OrthoDB" id="89942at2759"/>
<evidence type="ECO:0000256" key="1">
    <source>
        <dbReference type="SAM" id="MobiDB-lite"/>
    </source>
</evidence>
<dbReference type="AlphaFoldDB" id="A0A9W6YCK7"/>
<dbReference type="EMBL" id="BSXT01007551">
    <property type="protein sequence ID" value="GMF63930.1"/>
    <property type="molecule type" value="Genomic_DNA"/>
</dbReference>